<evidence type="ECO:0000313" key="2">
    <source>
        <dbReference type="EMBL" id="GAA4001168.1"/>
    </source>
</evidence>
<sequence>MAHSTCGQSARGAECTYRTPRVVTGTSGLSGTSRNGRNGRDRADHVDGEATVRRGKECDVPSVPLPTNLRHSPGRTLVRV</sequence>
<protein>
    <submittedName>
        <fullName evidence="2">Uncharacterized protein</fullName>
    </submittedName>
</protein>
<feature type="compositionally biased region" description="Basic and acidic residues" evidence="1">
    <location>
        <begin position="38"/>
        <end position="59"/>
    </location>
</feature>
<evidence type="ECO:0000313" key="3">
    <source>
        <dbReference type="Proteomes" id="UP001500034"/>
    </source>
</evidence>
<organism evidence="2 3">
    <name type="scientific">Streptomyces marokkonensis</name>
    <dbReference type="NCBI Taxonomy" id="324855"/>
    <lineage>
        <taxon>Bacteria</taxon>
        <taxon>Bacillati</taxon>
        <taxon>Actinomycetota</taxon>
        <taxon>Actinomycetes</taxon>
        <taxon>Kitasatosporales</taxon>
        <taxon>Streptomycetaceae</taxon>
        <taxon>Streptomyces</taxon>
    </lineage>
</organism>
<feature type="region of interest" description="Disordered" evidence="1">
    <location>
        <begin position="23"/>
        <end position="80"/>
    </location>
</feature>
<dbReference type="EMBL" id="BAABCQ010000143">
    <property type="protein sequence ID" value="GAA4001168.1"/>
    <property type="molecule type" value="Genomic_DNA"/>
</dbReference>
<gene>
    <name evidence="2" type="ORF">GCM10022384_55100</name>
</gene>
<accession>A0ABP7RRB5</accession>
<feature type="compositionally biased region" description="Polar residues" evidence="1">
    <location>
        <begin position="24"/>
        <end position="36"/>
    </location>
</feature>
<name>A0ABP7RRB5_9ACTN</name>
<dbReference type="Proteomes" id="UP001500034">
    <property type="component" value="Unassembled WGS sequence"/>
</dbReference>
<evidence type="ECO:0000256" key="1">
    <source>
        <dbReference type="SAM" id="MobiDB-lite"/>
    </source>
</evidence>
<comment type="caution">
    <text evidence="2">The sequence shown here is derived from an EMBL/GenBank/DDBJ whole genome shotgun (WGS) entry which is preliminary data.</text>
</comment>
<proteinExistence type="predicted"/>
<keyword evidence="3" id="KW-1185">Reference proteome</keyword>
<reference evidence="3" key="1">
    <citation type="journal article" date="2019" name="Int. J. Syst. Evol. Microbiol.">
        <title>The Global Catalogue of Microorganisms (GCM) 10K type strain sequencing project: providing services to taxonomists for standard genome sequencing and annotation.</title>
        <authorList>
            <consortium name="The Broad Institute Genomics Platform"/>
            <consortium name="The Broad Institute Genome Sequencing Center for Infectious Disease"/>
            <person name="Wu L."/>
            <person name="Ma J."/>
        </authorList>
    </citation>
    <scope>NUCLEOTIDE SEQUENCE [LARGE SCALE GENOMIC DNA]</scope>
    <source>
        <strain evidence="3">JCM 17027</strain>
    </source>
</reference>